<sequence>MEFVLPCRRSNLEVKPMISTRSNTPRSMDNT</sequence>
<proteinExistence type="predicted"/>
<name>A0A0K2T1Q8_LEPSM</name>
<accession>A0A0K2T1Q8</accession>
<evidence type="ECO:0000313" key="1">
    <source>
        <dbReference type="EMBL" id="CDW19938.1"/>
    </source>
</evidence>
<reference evidence="1" key="1">
    <citation type="submission" date="2014-05" db="EMBL/GenBank/DDBJ databases">
        <authorList>
            <person name="Chronopoulou M."/>
        </authorList>
    </citation>
    <scope>NUCLEOTIDE SEQUENCE</scope>
    <source>
        <tissue evidence="1">Whole organism</tissue>
    </source>
</reference>
<protein>
    <submittedName>
        <fullName evidence="1">Uncharacterized protein</fullName>
    </submittedName>
</protein>
<organism evidence="1">
    <name type="scientific">Lepeophtheirus salmonis</name>
    <name type="common">Salmon louse</name>
    <name type="synonym">Caligus salmonis</name>
    <dbReference type="NCBI Taxonomy" id="72036"/>
    <lineage>
        <taxon>Eukaryota</taxon>
        <taxon>Metazoa</taxon>
        <taxon>Ecdysozoa</taxon>
        <taxon>Arthropoda</taxon>
        <taxon>Crustacea</taxon>
        <taxon>Multicrustacea</taxon>
        <taxon>Hexanauplia</taxon>
        <taxon>Copepoda</taxon>
        <taxon>Siphonostomatoida</taxon>
        <taxon>Caligidae</taxon>
        <taxon>Lepeophtheirus</taxon>
    </lineage>
</organism>
<dbReference type="EMBL" id="HACA01002577">
    <property type="protein sequence ID" value="CDW19938.1"/>
    <property type="molecule type" value="Transcribed_RNA"/>
</dbReference>
<dbReference type="AlphaFoldDB" id="A0A0K2T1Q8"/>